<evidence type="ECO:0000313" key="2">
    <source>
        <dbReference type="Proteomes" id="UP000499080"/>
    </source>
</evidence>
<name>A0A4Y2BKZ7_ARAVE</name>
<comment type="caution">
    <text evidence="1">The sequence shown here is derived from an EMBL/GenBank/DDBJ whole genome shotgun (WGS) entry which is preliminary data.</text>
</comment>
<dbReference type="OrthoDB" id="6417989at2759"/>
<sequence length="356" mass="39284">MQVAIVYGSHNNLGRLFEISVLSNSSIRMWLTAGLDTKDSTLSTLFGPDHPGILFRKPITSIPNIDQGTVEAYEFGGKINRLNLVQSYIEYINGCINNSSGRDMNEMQCQSHHFMAQNPQWSVIEKTVTKLLDGVRKGGYLGNATEINRTADISNEQNQTLDEVEIWTFQQVVEKFSRPKELLKSLVETVYGALEYIGRIHSAEAFISAEAFTSAEAFISAVGFISAVAMIGLPAVANASGFKRSGIETPSLATIIQALFFQGRISGRSGFFYSRLQAIGMRGFLSLKEQLFVTTYYGASFIVGDVRALPEDLGCYISNMYVACAGLRINFRGSRWPSGKISALGPEGSRFETRFH</sequence>
<evidence type="ECO:0000313" key="1">
    <source>
        <dbReference type="EMBL" id="GBL92738.1"/>
    </source>
</evidence>
<dbReference type="AlphaFoldDB" id="A0A4Y2BKZ7"/>
<reference evidence="1 2" key="1">
    <citation type="journal article" date="2019" name="Sci. Rep.">
        <title>Orb-weaving spider Araneus ventricosus genome elucidates the spidroin gene catalogue.</title>
        <authorList>
            <person name="Kono N."/>
            <person name="Nakamura H."/>
            <person name="Ohtoshi R."/>
            <person name="Moran D.A.P."/>
            <person name="Shinohara A."/>
            <person name="Yoshida Y."/>
            <person name="Fujiwara M."/>
            <person name="Mori M."/>
            <person name="Tomita M."/>
            <person name="Arakawa K."/>
        </authorList>
    </citation>
    <scope>NUCLEOTIDE SEQUENCE [LARGE SCALE GENOMIC DNA]</scope>
</reference>
<gene>
    <name evidence="1" type="ORF">AVEN_119124_1</name>
</gene>
<organism evidence="1 2">
    <name type="scientific">Araneus ventricosus</name>
    <name type="common">Orbweaver spider</name>
    <name type="synonym">Epeira ventricosa</name>
    <dbReference type="NCBI Taxonomy" id="182803"/>
    <lineage>
        <taxon>Eukaryota</taxon>
        <taxon>Metazoa</taxon>
        <taxon>Ecdysozoa</taxon>
        <taxon>Arthropoda</taxon>
        <taxon>Chelicerata</taxon>
        <taxon>Arachnida</taxon>
        <taxon>Araneae</taxon>
        <taxon>Araneomorphae</taxon>
        <taxon>Entelegynae</taxon>
        <taxon>Araneoidea</taxon>
        <taxon>Araneidae</taxon>
        <taxon>Araneus</taxon>
    </lineage>
</organism>
<protein>
    <submittedName>
        <fullName evidence="1">Uncharacterized protein</fullName>
    </submittedName>
</protein>
<accession>A0A4Y2BKZ7</accession>
<keyword evidence="2" id="KW-1185">Reference proteome</keyword>
<proteinExistence type="predicted"/>
<dbReference type="Proteomes" id="UP000499080">
    <property type="component" value="Unassembled WGS sequence"/>
</dbReference>
<dbReference type="EMBL" id="BGPR01000088">
    <property type="protein sequence ID" value="GBL92738.1"/>
    <property type="molecule type" value="Genomic_DNA"/>
</dbReference>